<name>A0A1D1WB58_RAMVA</name>
<keyword evidence="2" id="KW-1185">Reference proteome</keyword>
<proteinExistence type="predicted"/>
<protein>
    <submittedName>
        <fullName evidence="1">Uncharacterized protein</fullName>
    </submittedName>
</protein>
<evidence type="ECO:0000313" key="1">
    <source>
        <dbReference type="EMBL" id="GAV09988.1"/>
    </source>
</evidence>
<sequence>MSFRGNDATHSEKSIRRYHQVERQHSAAAYKECSLHLETRLVVVLDIITKRYRLATEHLLSFSAFSGVDNEVTPNCGKPHCPCRPSTVDIRNTVRAQILSVNCSAGWRVRVLHCRNRK</sequence>
<reference evidence="1 2" key="1">
    <citation type="journal article" date="2016" name="Nat. Commun.">
        <title>Extremotolerant tardigrade genome and improved radiotolerance of human cultured cells by tardigrade-unique protein.</title>
        <authorList>
            <person name="Hashimoto T."/>
            <person name="Horikawa D.D."/>
            <person name="Saito Y."/>
            <person name="Kuwahara H."/>
            <person name="Kozuka-Hata H."/>
            <person name="Shin-I T."/>
            <person name="Minakuchi Y."/>
            <person name="Ohishi K."/>
            <person name="Motoyama A."/>
            <person name="Aizu T."/>
            <person name="Enomoto A."/>
            <person name="Kondo K."/>
            <person name="Tanaka S."/>
            <person name="Hara Y."/>
            <person name="Koshikawa S."/>
            <person name="Sagara H."/>
            <person name="Miura T."/>
            <person name="Yokobori S."/>
            <person name="Miyagawa K."/>
            <person name="Suzuki Y."/>
            <person name="Kubo T."/>
            <person name="Oyama M."/>
            <person name="Kohara Y."/>
            <person name="Fujiyama A."/>
            <person name="Arakawa K."/>
            <person name="Katayama T."/>
            <person name="Toyoda A."/>
            <person name="Kunieda T."/>
        </authorList>
    </citation>
    <scope>NUCLEOTIDE SEQUENCE [LARGE SCALE GENOMIC DNA]</scope>
    <source>
        <strain evidence="1 2">YOKOZUNA-1</strain>
    </source>
</reference>
<comment type="caution">
    <text evidence="1">The sequence shown here is derived from an EMBL/GenBank/DDBJ whole genome shotgun (WGS) entry which is preliminary data.</text>
</comment>
<organism evidence="1 2">
    <name type="scientific">Ramazzottius varieornatus</name>
    <name type="common">Water bear</name>
    <name type="synonym">Tardigrade</name>
    <dbReference type="NCBI Taxonomy" id="947166"/>
    <lineage>
        <taxon>Eukaryota</taxon>
        <taxon>Metazoa</taxon>
        <taxon>Ecdysozoa</taxon>
        <taxon>Tardigrada</taxon>
        <taxon>Eutardigrada</taxon>
        <taxon>Parachela</taxon>
        <taxon>Hypsibioidea</taxon>
        <taxon>Ramazzottiidae</taxon>
        <taxon>Ramazzottius</taxon>
    </lineage>
</organism>
<dbReference type="EMBL" id="BDGG01000094">
    <property type="protein sequence ID" value="GAV09988.1"/>
    <property type="molecule type" value="Genomic_DNA"/>
</dbReference>
<gene>
    <name evidence="1" type="primary">RvY_19472-1</name>
    <name evidence="1" type="synonym">RvY_19472.1</name>
    <name evidence="1" type="ORF">RvY_19472</name>
</gene>
<dbReference type="AlphaFoldDB" id="A0A1D1WB58"/>
<dbReference type="Proteomes" id="UP000186922">
    <property type="component" value="Unassembled WGS sequence"/>
</dbReference>
<evidence type="ECO:0000313" key="2">
    <source>
        <dbReference type="Proteomes" id="UP000186922"/>
    </source>
</evidence>
<accession>A0A1D1WB58</accession>